<dbReference type="AlphaFoldDB" id="A0A511FFA6"/>
<evidence type="ECO:0000313" key="4">
    <source>
        <dbReference type="Proteomes" id="UP000564629"/>
    </source>
</evidence>
<accession>A0A511FFA6</accession>
<reference evidence="1 3" key="1">
    <citation type="submission" date="2019-07" db="EMBL/GenBank/DDBJ databases">
        <title>Whole genome shotgun sequence of Cellulomonas hominis NBRC 16055.</title>
        <authorList>
            <person name="Hosoyama A."/>
            <person name="Uohara A."/>
            <person name="Ohji S."/>
            <person name="Ichikawa N."/>
        </authorList>
    </citation>
    <scope>NUCLEOTIDE SEQUENCE [LARGE SCALE GENOMIC DNA]</scope>
    <source>
        <strain evidence="1 3">NBRC 16055</strain>
    </source>
</reference>
<evidence type="ECO:0000313" key="1">
    <source>
        <dbReference type="EMBL" id="GEL46508.1"/>
    </source>
</evidence>
<proteinExistence type="predicted"/>
<evidence type="ECO:0000313" key="3">
    <source>
        <dbReference type="Proteomes" id="UP000321723"/>
    </source>
</evidence>
<dbReference type="EMBL" id="JACHDN010000001">
    <property type="protein sequence ID" value="MBB5471494.1"/>
    <property type="molecule type" value="Genomic_DNA"/>
</dbReference>
<name>A0A511FFA6_9CELL</name>
<organism evidence="1 3">
    <name type="scientific">Cellulomonas hominis</name>
    <dbReference type="NCBI Taxonomy" id="156981"/>
    <lineage>
        <taxon>Bacteria</taxon>
        <taxon>Bacillati</taxon>
        <taxon>Actinomycetota</taxon>
        <taxon>Actinomycetes</taxon>
        <taxon>Micrococcales</taxon>
        <taxon>Cellulomonadaceae</taxon>
        <taxon>Cellulomonas</taxon>
    </lineage>
</organism>
<sequence>MEPDEWRIDVTDADIRAAKREWVAARDGDATDAEVARRYEVLRLLVHAQAQQLADDVRARAGRARTPDAD</sequence>
<gene>
    <name evidence="1" type="ORF">CHO01_16240</name>
    <name evidence="2" type="ORF">HNR08_000230</name>
</gene>
<evidence type="ECO:0000313" key="2">
    <source>
        <dbReference type="EMBL" id="MBB5471494.1"/>
    </source>
</evidence>
<keyword evidence="3" id="KW-1185">Reference proteome</keyword>
<reference evidence="2 4" key="2">
    <citation type="submission" date="2020-08" db="EMBL/GenBank/DDBJ databases">
        <title>Sequencing the genomes of 1000 actinobacteria strains.</title>
        <authorList>
            <person name="Klenk H.-P."/>
        </authorList>
    </citation>
    <scope>NUCLEOTIDE SEQUENCE [LARGE SCALE GENOMIC DNA]</scope>
    <source>
        <strain evidence="2 4">DSM 9581</strain>
    </source>
</reference>
<dbReference type="EMBL" id="BJVQ01000017">
    <property type="protein sequence ID" value="GEL46508.1"/>
    <property type="molecule type" value="Genomic_DNA"/>
</dbReference>
<dbReference type="OrthoDB" id="4828372at2"/>
<comment type="caution">
    <text evidence="1">The sequence shown here is derived from an EMBL/GenBank/DDBJ whole genome shotgun (WGS) entry which is preliminary data.</text>
</comment>
<protein>
    <submittedName>
        <fullName evidence="1">Uncharacterized protein</fullName>
    </submittedName>
</protein>
<dbReference type="Proteomes" id="UP000321723">
    <property type="component" value="Unassembled WGS sequence"/>
</dbReference>
<dbReference type="RefSeq" id="WP_146836283.1">
    <property type="nucleotide sequence ID" value="NZ_BJVQ01000017.1"/>
</dbReference>
<dbReference type="Proteomes" id="UP000564629">
    <property type="component" value="Unassembled WGS sequence"/>
</dbReference>